<dbReference type="EMBL" id="CP032702">
    <property type="protein sequence ID" value="QDY42322.1"/>
    <property type="molecule type" value="Genomic_DNA"/>
</dbReference>
<name>A0A518XDN5_9GAMM</name>
<gene>
    <name evidence="1" type="ORF">D8B20_10660</name>
</gene>
<reference evidence="1 2" key="1">
    <citation type="submission" date="2018-10" db="EMBL/GenBank/DDBJ databases">
        <title>Genome Sequencing of Pantoea dispersa DSM 32899.</title>
        <authorList>
            <person name="Nawrath M."/>
            <person name="Ottenheim C."/>
            <person name="Wilm A."/>
            <person name="Zimmermann W."/>
            <person name="Wu J.C."/>
        </authorList>
    </citation>
    <scope>NUCLEOTIDE SEQUENCE [LARGE SCALE GENOMIC DNA]</scope>
    <source>
        <strain evidence="1 2">DSM 32899</strain>
    </source>
</reference>
<evidence type="ECO:0000313" key="2">
    <source>
        <dbReference type="Proteomes" id="UP000319411"/>
    </source>
</evidence>
<dbReference type="Proteomes" id="UP000319411">
    <property type="component" value="Chromosome"/>
</dbReference>
<sequence>MAFIYPKKMNKNLSYLVAFLFFHGEISLEKRHKKLLEDWSNLIGMISFAYNDGGNLFLISAFSDSFL</sequence>
<accession>A0A518XDN5</accession>
<evidence type="ECO:0000313" key="1">
    <source>
        <dbReference type="EMBL" id="QDY42322.1"/>
    </source>
</evidence>
<protein>
    <submittedName>
        <fullName evidence="1">Uncharacterized protein</fullName>
    </submittedName>
</protein>
<dbReference type="AlphaFoldDB" id="A0A518XDN5"/>
<dbReference type="KEGG" id="pdis:D8B20_10660"/>
<organism evidence="1 2">
    <name type="scientific">Candidatus Pantoea soli</name>
    <dbReference type="NCBI Taxonomy" id="3098669"/>
    <lineage>
        <taxon>Bacteria</taxon>
        <taxon>Pseudomonadati</taxon>
        <taxon>Pseudomonadota</taxon>
        <taxon>Gammaproteobacteria</taxon>
        <taxon>Enterobacterales</taxon>
        <taxon>Erwiniaceae</taxon>
        <taxon>Pantoea</taxon>
    </lineage>
</organism>
<keyword evidence="2" id="KW-1185">Reference proteome</keyword>
<proteinExistence type="predicted"/>